<feature type="compositionally biased region" description="Polar residues" evidence="10">
    <location>
        <begin position="397"/>
        <end position="420"/>
    </location>
</feature>
<keyword evidence="6" id="KW-0804">Transcription</keyword>
<reference evidence="13 16" key="2">
    <citation type="journal article" date="2014" name="BMC Genomics">
        <title>An improved genome release (version Mt4.0) for the model legume Medicago truncatula.</title>
        <authorList>
            <person name="Tang H."/>
            <person name="Krishnakumar V."/>
            <person name="Bidwell S."/>
            <person name="Rosen B."/>
            <person name="Chan A."/>
            <person name="Zhou S."/>
            <person name="Gentzbittel L."/>
            <person name="Childs K.L."/>
            <person name="Yandell M."/>
            <person name="Gundlach H."/>
            <person name="Mayer K.F."/>
            <person name="Schwartz D.C."/>
            <person name="Town C.D."/>
        </authorList>
    </citation>
    <scope>GENOME REANNOTATION</scope>
    <source>
        <strain evidence="15 16">cv. Jemalong A17</strain>
    </source>
</reference>
<evidence type="ECO:0000256" key="10">
    <source>
        <dbReference type="SAM" id="MobiDB-lite"/>
    </source>
</evidence>
<dbReference type="Proteomes" id="UP000265566">
    <property type="component" value="Chromosome 4"/>
</dbReference>
<name>G7JRK3_MEDTR</name>
<dbReference type="STRING" id="3880.G7JRK3"/>
<feature type="region of interest" description="Disordered" evidence="10">
    <location>
        <begin position="1"/>
        <end position="73"/>
    </location>
</feature>
<sequence>MNNNVGKKSLAEQNHALNDRKSLNNRVVNEGPGSESSTGNDTRFSKVTKDGNSGLKGSIRINERLQISQQPPPRNPVTYWEKFLPVTSIKVLLVDDDDSTRNVVCALLRNCGYEVNAVSNGLQAWKVLEDPGNHIDLVLTEIAMPFVTGIGLLCKIMSHKTLKNIPVIMMSCHDSMGIVFKCLSKGAADFLVKPIRRNELKNLWQHVWRRCHSSSDSGSESGTNTRKFAKSRSICAFDNNTGSSDENDYGSRGLSVQDGSDKGSGTQSSWTTNLAQVSSSSRPVSTHNQSHDAPDSTCAQVVHTKPENIRSMCVHATEKEFHEPIDHPDDIAMGKDLAMGISLNTQQKHALQELSNNPMRKGVNKMSDIDGMQLNKGQSNVCEKVQLEEDSDKNRMQENQGTNFGVADSSSPHAESRDLNTSNGFSGFAKTKASCCFKQHPSLELTLERMGEVKDDEHVTGDECNVLRHSNLSAFSKYNTASAYQAQTGNVGSCSPLDNSSVAPITDTIHNFTSHSNATPPNQQSNGSNNINDLNSTNTYLSTKPENFDKKPKSAGGIDSFISSEFQTVQNNSISAPQKKTSSQDEYAGIVKEQVRGSEQGFQVEHTHHQLQHCNRIADKAAVDLQSVHDLLLKSTTKDAQQCTLSNALGGPAESNGTNYGLDGSAVESDHGSNGKGGSNTLTIRMINVENHDVAAGSIGVGAIDRINIGIVSYAERIALREAALTKFRQKRKERCFDKKVRYHSRKKLADQRPRVRGQFVKQIVSDTKEEEIKESEELVSMDNSSDVPQQYQSKC</sequence>
<feature type="region of interest" description="Disordered" evidence="10">
    <location>
        <begin position="648"/>
        <end position="677"/>
    </location>
</feature>
<feature type="compositionally biased region" description="Polar residues" evidence="10">
    <location>
        <begin position="782"/>
        <end position="796"/>
    </location>
</feature>
<keyword evidence="16" id="KW-1185">Reference proteome</keyword>
<dbReference type="Pfam" id="PF06203">
    <property type="entry name" value="CCT"/>
    <property type="match status" value="1"/>
</dbReference>
<dbReference type="AlphaFoldDB" id="G7JRK3"/>
<dbReference type="GO" id="GO:0010017">
    <property type="term" value="P:red or far-red light signaling pathway"/>
    <property type="evidence" value="ECO:0007669"/>
    <property type="project" value="UniProtKB-ARBA"/>
</dbReference>
<dbReference type="PANTHER" id="PTHR43874:SF117">
    <property type="entry name" value="TWO-COMPONENT RESPONSE REGULATOR-LIKE APRR3"/>
    <property type="match status" value="1"/>
</dbReference>
<comment type="subcellular location">
    <subcellularLocation>
        <location evidence="1 9">Nucleus</location>
    </subcellularLocation>
</comment>
<dbReference type="GO" id="GO:0005634">
    <property type="term" value="C:nucleus"/>
    <property type="evidence" value="ECO:0007669"/>
    <property type="project" value="UniProtKB-SubCell"/>
</dbReference>
<evidence type="ECO:0000256" key="3">
    <source>
        <dbReference type="ARBA" id="ARBA00023012"/>
    </source>
</evidence>
<feature type="region of interest" description="Disordered" evidence="10">
    <location>
        <begin position="389"/>
        <end position="420"/>
    </location>
</feature>
<evidence type="ECO:0000256" key="1">
    <source>
        <dbReference type="ARBA" id="ARBA00004123"/>
    </source>
</evidence>
<reference evidence="13 16" key="1">
    <citation type="journal article" date="2011" name="Nature">
        <title>The Medicago genome provides insight into the evolution of rhizobial symbioses.</title>
        <authorList>
            <person name="Young N.D."/>
            <person name="Debelle F."/>
            <person name="Oldroyd G.E."/>
            <person name="Geurts R."/>
            <person name="Cannon S.B."/>
            <person name="Udvardi M.K."/>
            <person name="Benedito V.A."/>
            <person name="Mayer K.F."/>
            <person name="Gouzy J."/>
            <person name="Schoof H."/>
            <person name="Van de Peer Y."/>
            <person name="Proost S."/>
            <person name="Cook D.R."/>
            <person name="Meyers B.C."/>
            <person name="Spannagl M."/>
            <person name="Cheung F."/>
            <person name="De Mita S."/>
            <person name="Krishnakumar V."/>
            <person name="Gundlach H."/>
            <person name="Zhou S."/>
            <person name="Mudge J."/>
            <person name="Bharti A.K."/>
            <person name="Murray J.D."/>
            <person name="Naoumkina M.A."/>
            <person name="Rosen B."/>
            <person name="Silverstein K.A."/>
            <person name="Tang H."/>
            <person name="Rombauts S."/>
            <person name="Zhao P.X."/>
            <person name="Zhou P."/>
            <person name="Barbe V."/>
            <person name="Bardou P."/>
            <person name="Bechner M."/>
            <person name="Bellec A."/>
            <person name="Berger A."/>
            <person name="Berges H."/>
            <person name="Bidwell S."/>
            <person name="Bisseling T."/>
            <person name="Choisne N."/>
            <person name="Couloux A."/>
            <person name="Denny R."/>
            <person name="Deshpande S."/>
            <person name="Dai X."/>
            <person name="Doyle J.J."/>
            <person name="Dudez A.M."/>
            <person name="Farmer A.D."/>
            <person name="Fouteau S."/>
            <person name="Franken C."/>
            <person name="Gibelin C."/>
            <person name="Gish J."/>
            <person name="Goldstein S."/>
            <person name="Gonzalez A.J."/>
            <person name="Green P.J."/>
            <person name="Hallab A."/>
            <person name="Hartog M."/>
            <person name="Hua A."/>
            <person name="Humphray S.J."/>
            <person name="Jeong D.H."/>
            <person name="Jing Y."/>
            <person name="Jocker A."/>
            <person name="Kenton S.M."/>
            <person name="Kim D.J."/>
            <person name="Klee K."/>
            <person name="Lai H."/>
            <person name="Lang C."/>
            <person name="Lin S."/>
            <person name="Macmil S.L."/>
            <person name="Magdelenat G."/>
            <person name="Matthews L."/>
            <person name="McCorrison J."/>
            <person name="Monaghan E.L."/>
            <person name="Mun J.H."/>
            <person name="Najar F.Z."/>
            <person name="Nicholson C."/>
            <person name="Noirot C."/>
            <person name="O'Bleness M."/>
            <person name="Paule C.R."/>
            <person name="Poulain J."/>
            <person name="Prion F."/>
            <person name="Qin B."/>
            <person name="Qu C."/>
            <person name="Retzel E.F."/>
            <person name="Riddle C."/>
            <person name="Sallet E."/>
            <person name="Samain S."/>
            <person name="Samson N."/>
            <person name="Sanders I."/>
            <person name="Saurat O."/>
            <person name="Scarpelli C."/>
            <person name="Schiex T."/>
            <person name="Segurens B."/>
            <person name="Severin A.J."/>
            <person name="Sherrier D.J."/>
            <person name="Shi R."/>
            <person name="Sims S."/>
            <person name="Singer S.R."/>
            <person name="Sinharoy S."/>
            <person name="Sterck L."/>
            <person name="Viollet A."/>
            <person name="Wang B.B."/>
            <person name="Wang K."/>
            <person name="Wang M."/>
            <person name="Wang X."/>
            <person name="Warfsmann J."/>
            <person name="Weissenbach J."/>
            <person name="White D.D."/>
            <person name="White J.D."/>
            <person name="Wiley G.B."/>
            <person name="Wincker P."/>
            <person name="Xing Y."/>
            <person name="Yang L."/>
            <person name="Yao Z."/>
            <person name="Ying F."/>
            <person name="Zhai J."/>
            <person name="Zhou L."/>
            <person name="Zuber A."/>
            <person name="Denarie J."/>
            <person name="Dixon R.A."/>
            <person name="May G.D."/>
            <person name="Schwartz D.C."/>
            <person name="Rogers J."/>
            <person name="Quetier F."/>
            <person name="Town C.D."/>
            <person name="Roe B.A."/>
        </authorList>
    </citation>
    <scope>NUCLEOTIDE SEQUENCE [LARGE SCALE GENOMIC DNA]</scope>
    <source>
        <strain evidence="13">A17</strain>
        <strain evidence="15 16">cv. Jemalong A17</strain>
    </source>
</reference>
<dbReference type="CDD" id="cd17582">
    <property type="entry name" value="psREC_PRR"/>
    <property type="match status" value="1"/>
</dbReference>
<comment type="similarity">
    <text evidence="2">Belongs to the ARR-like family.</text>
</comment>
<keyword evidence="4" id="KW-0805">Transcription regulation</keyword>
<dbReference type="EMBL" id="PSQE01000004">
    <property type="protein sequence ID" value="RHN60848.1"/>
    <property type="molecule type" value="Genomic_DNA"/>
</dbReference>
<proteinExistence type="inferred from homology"/>
<dbReference type="GO" id="GO:0000160">
    <property type="term" value="P:phosphorelay signal transduction system"/>
    <property type="evidence" value="ECO:0007669"/>
    <property type="project" value="UniProtKB-KW"/>
</dbReference>
<dbReference type="Gene3D" id="3.40.50.2300">
    <property type="match status" value="1"/>
</dbReference>
<evidence type="ECO:0000256" key="5">
    <source>
        <dbReference type="ARBA" id="ARBA00023108"/>
    </source>
</evidence>
<feature type="region of interest" description="Disordered" evidence="10">
    <location>
        <begin position="243"/>
        <end position="298"/>
    </location>
</feature>
<dbReference type="PANTHER" id="PTHR43874">
    <property type="entry name" value="TWO-COMPONENT RESPONSE REGULATOR"/>
    <property type="match status" value="1"/>
</dbReference>
<accession>A0A0C3WXK7</accession>
<dbReference type="SUPFAM" id="SSF52172">
    <property type="entry name" value="CheY-like"/>
    <property type="match status" value="1"/>
</dbReference>
<dbReference type="InterPro" id="IPR045279">
    <property type="entry name" value="ARR-like"/>
</dbReference>
<dbReference type="GO" id="GO:0045892">
    <property type="term" value="P:negative regulation of DNA-templated transcription"/>
    <property type="evidence" value="ECO:0007669"/>
    <property type="project" value="UniProtKB-ARBA"/>
</dbReference>
<feature type="compositionally biased region" description="Polar residues" evidence="10">
    <location>
        <begin position="263"/>
        <end position="288"/>
    </location>
</feature>
<keyword evidence="7 9" id="KW-0539">Nucleus</keyword>
<reference evidence="15" key="3">
    <citation type="submission" date="2015-04" db="UniProtKB">
        <authorList>
            <consortium name="EnsemblPlants"/>
        </authorList>
    </citation>
    <scope>IDENTIFICATION</scope>
    <source>
        <strain evidence="15">cv. Jemalong A17</strain>
    </source>
</reference>
<protein>
    <submittedName>
        <fullName evidence="13">PRR response regulator</fullName>
    </submittedName>
    <submittedName>
        <fullName evidence="14">Putative response regulator and transcription factor RR-A-type family</fullName>
    </submittedName>
</protein>
<evidence type="ECO:0000259" key="12">
    <source>
        <dbReference type="PROSITE" id="PS51017"/>
    </source>
</evidence>
<evidence type="ECO:0000313" key="16">
    <source>
        <dbReference type="Proteomes" id="UP000002051"/>
    </source>
</evidence>
<dbReference type="InterPro" id="IPR011006">
    <property type="entry name" value="CheY-like_superfamily"/>
</dbReference>
<evidence type="ECO:0000256" key="4">
    <source>
        <dbReference type="ARBA" id="ARBA00023015"/>
    </source>
</evidence>
<evidence type="ECO:0000256" key="2">
    <source>
        <dbReference type="ARBA" id="ARBA00010330"/>
    </source>
</evidence>
<evidence type="ECO:0000259" key="11">
    <source>
        <dbReference type="PROSITE" id="PS50110"/>
    </source>
</evidence>
<dbReference type="Gramene" id="rna23234">
    <property type="protein sequence ID" value="RHN60848.1"/>
    <property type="gene ID" value="gene23234"/>
</dbReference>
<evidence type="ECO:0000256" key="9">
    <source>
        <dbReference type="PROSITE-ProRule" id="PRU00357"/>
    </source>
</evidence>
<feature type="compositionally biased region" description="Polar residues" evidence="10">
    <location>
        <begin position="1"/>
        <end position="16"/>
    </location>
</feature>
<dbReference type="SMART" id="SM00448">
    <property type="entry name" value="REC"/>
    <property type="match status" value="1"/>
</dbReference>
<dbReference type="Pfam" id="PF00072">
    <property type="entry name" value="Response_reg"/>
    <property type="match status" value="1"/>
</dbReference>
<dbReference type="EMBL" id="CM001220">
    <property type="protein sequence ID" value="AES88725.2"/>
    <property type="molecule type" value="Genomic_DNA"/>
</dbReference>
<comment type="caution">
    <text evidence="8">Lacks conserved residue(s) required for the propagation of feature annotation.</text>
</comment>
<feature type="region of interest" description="Disordered" evidence="10">
    <location>
        <begin position="511"/>
        <end position="556"/>
    </location>
</feature>
<dbReference type="HOGENOM" id="CLU_015512_1_0_1"/>
<feature type="region of interest" description="Disordered" evidence="10">
    <location>
        <begin position="773"/>
        <end position="796"/>
    </location>
</feature>
<dbReference type="GO" id="GO:0007623">
    <property type="term" value="P:circadian rhythm"/>
    <property type="evidence" value="ECO:0007669"/>
    <property type="project" value="UniProtKB-ARBA"/>
</dbReference>
<evidence type="ECO:0000256" key="6">
    <source>
        <dbReference type="ARBA" id="ARBA00023163"/>
    </source>
</evidence>
<evidence type="ECO:0000256" key="8">
    <source>
        <dbReference type="PROSITE-ProRule" id="PRU00169"/>
    </source>
</evidence>
<keyword evidence="5" id="KW-0090">Biological rhythms</keyword>
<feature type="domain" description="Response regulatory" evidence="11">
    <location>
        <begin position="90"/>
        <end position="208"/>
    </location>
</feature>
<keyword evidence="3" id="KW-0902">Two-component regulatory system</keyword>
<gene>
    <name evidence="13" type="ordered locus">MTR_4g061360</name>
    <name evidence="14" type="ORF">MtrunA17_Chr4g0030271</name>
</gene>
<dbReference type="GO" id="GO:0009736">
    <property type="term" value="P:cytokinin-activated signaling pathway"/>
    <property type="evidence" value="ECO:0007669"/>
    <property type="project" value="InterPro"/>
</dbReference>
<evidence type="ECO:0000256" key="7">
    <source>
        <dbReference type="ARBA" id="ARBA00023242"/>
    </source>
</evidence>
<dbReference type="InterPro" id="IPR001789">
    <property type="entry name" value="Sig_transdc_resp-reg_receiver"/>
</dbReference>
<evidence type="ECO:0000313" key="13">
    <source>
        <dbReference type="EMBL" id="AES88725.2"/>
    </source>
</evidence>
<dbReference type="Proteomes" id="UP000002051">
    <property type="component" value="Chromosome 4"/>
</dbReference>
<dbReference type="OrthoDB" id="60033at2759"/>
<feature type="compositionally biased region" description="Polar residues" evidence="10">
    <location>
        <begin position="511"/>
        <end position="545"/>
    </location>
</feature>
<dbReference type="eggNOG" id="KOG1601">
    <property type="taxonomic scope" value="Eukaryota"/>
</dbReference>
<evidence type="ECO:0000313" key="14">
    <source>
        <dbReference type="EMBL" id="RHN60848.1"/>
    </source>
</evidence>
<accession>G7JRK3</accession>
<dbReference type="PROSITE" id="PS50110">
    <property type="entry name" value="RESPONSE_REGULATORY"/>
    <property type="match status" value="1"/>
</dbReference>
<organism evidence="13 16">
    <name type="scientific">Medicago truncatula</name>
    <name type="common">Barrel medic</name>
    <name type="synonym">Medicago tribuloides</name>
    <dbReference type="NCBI Taxonomy" id="3880"/>
    <lineage>
        <taxon>Eukaryota</taxon>
        <taxon>Viridiplantae</taxon>
        <taxon>Streptophyta</taxon>
        <taxon>Embryophyta</taxon>
        <taxon>Tracheophyta</taxon>
        <taxon>Spermatophyta</taxon>
        <taxon>Magnoliopsida</taxon>
        <taxon>eudicotyledons</taxon>
        <taxon>Gunneridae</taxon>
        <taxon>Pentapetalae</taxon>
        <taxon>rosids</taxon>
        <taxon>fabids</taxon>
        <taxon>Fabales</taxon>
        <taxon>Fabaceae</taxon>
        <taxon>Papilionoideae</taxon>
        <taxon>50 kb inversion clade</taxon>
        <taxon>NPAAA clade</taxon>
        <taxon>Hologalegina</taxon>
        <taxon>IRL clade</taxon>
        <taxon>Trifolieae</taxon>
        <taxon>Medicago</taxon>
    </lineage>
</organism>
<dbReference type="FunFam" id="3.40.50.2300:FF:000214">
    <property type="entry name" value="Two-component response regulator-like PRR37"/>
    <property type="match status" value="1"/>
</dbReference>
<dbReference type="EnsemblPlants" id="AES88725">
    <property type="protein sequence ID" value="AES88725"/>
    <property type="gene ID" value="MTR_4g061360"/>
</dbReference>
<dbReference type="PROSITE" id="PS51017">
    <property type="entry name" value="CCT"/>
    <property type="match status" value="1"/>
</dbReference>
<dbReference type="InterPro" id="IPR010402">
    <property type="entry name" value="CCT_domain"/>
</dbReference>
<feature type="domain" description="CCT" evidence="12">
    <location>
        <begin position="721"/>
        <end position="763"/>
    </location>
</feature>
<dbReference type="PaxDb" id="3880-AES88725"/>
<reference evidence="14" key="4">
    <citation type="journal article" date="2018" name="Nat. Plants">
        <title>Whole-genome landscape of Medicago truncatula symbiotic genes.</title>
        <authorList>
            <person name="Pecrix Y."/>
            <person name="Gamas P."/>
            <person name="Carrere S."/>
        </authorList>
    </citation>
    <scope>NUCLEOTIDE SEQUENCE</scope>
    <source>
        <tissue evidence="14">Leaves</tissue>
    </source>
</reference>
<evidence type="ECO:0000313" key="15">
    <source>
        <dbReference type="EnsemblPlants" id="AES88725"/>
    </source>
</evidence>